<proteinExistence type="predicted"/>
<dbReference type="Proteomes" id="UP000694547">
    <property type="component" value="Chromosome 10"/>
</dbReference>
<dbReference type="InterPro" id="IPR008197">
    <property type="entry name" value="WAP_dom"/>
</dbReference>
<dbReference type="PROSITE" id="PS51390">
    <property type="entry name" value="WAP"/>
    <property type="match status" value="1"/>
</dbReference>
<dbReference type="AlphaFoldDB" id="A0A8C8U1L2"/>
<keyword evidence="4" id="KW-1185">Reference proteome</keyword>
<accession>A0A8C8U1L2</accession>
<evidence type="ECO:0000313" key="3">
    <source>
        <dbReference type="Ensembl" id="ENSPEMP00000020630.1"/>
    </source>
</evidence>
<organism evidence="3 4">
    <name type="scientific">Peromyscus maniculatus bairdii</name>
    <name type="common">Prairie deer mouse</name>
    <dbReference type="NCBI Taxonomy" id="230844"/>
    <lineage>
        <taxon>Eukaryota</taxon>
        <taxon>Metazoa</taxon>
        <taxon>Chordata</taxon>
        <taxon>Craniata</taxon>
        <taxon>Vertebrata</taxon>
        <taxon>Euteleostomi</taxon>
        <taxon>Mammalia</taxon>
        <taxon>Eutheria</taxon>
        <taxon>Euarchontoglires</taxon>
        <taxon>Glires</taxon>
        <taxon>Rodentia</taxon>
        <taxon>Myomorpha</taxon>
        <taxon>Muroidea</taxon>
        <taxon>Cricetidae</taxon>
        <taxon>Neotominae</taxon>
        <taxon>Peromyscus</taxon>
    </lineage>
</organism>
<dbReference type="InterPro" id="IPR036645">
    <property type="entry name" value="Elafin-like_sf"/>
</dbReference>
<dbReference type="GO" id="GO:0005576">
    <property type="term" value="C:extracellular region"/>
    <property type="evidence" value="ECO:0007669"/>
    <property type="project" value="InterPro"/>
</dbReference>
<feature type="signal peptide" evidence="1">
    <location>
        <begin position="1"/>
        <end position="19"/>
    </location>
</feature>
<evidence type="ECO:0000259" key="2">
    <source>
        <dbReference type="PROSITE" id="PS51390"/>
    </source>
</evidence>
<reference evidence="3" key="2">
    <citation type="submission" date="2025-08" db="UniProtKB">
        <authorList>
            <consortium name="Ensembl"/>
        </authorList>
    </citation>
    <scope>IDENTIFICATION</scope>
</reference>
<reference evidence="3 4" key="1">
    <citation type="submission" date="2018-10" db="EMBL/GenBank/DDBJ databases">
        <title>Improved assembly of the deer mouse Peromyscus maniculatus genome.</title>
        <authorList>
            <person name="Lassance J.-M."/>
            <person name="Hoekstra H.E."/>
        </authorList>
    </citation>
    <scope>NUCLEOTIDE SEQUENCE [LARGE SCALE GENOMIC DNA]</scope>
</reference>
<feature type="domain" description="WAP" evidence="2">
    <location>
        <begin position="76"/>
        <end position="127"/>
    </location>
</feature>
<dbReference type="GeneTree" id="ENSGT00730000111762"/>
<reference evidence="3" key="3">
    <citation type="submission" date="2025-09" db="UniProtKB">
        <authorList>
            <consortium name="Ensembl"/>
        </authorList>
    </citation>
    <scope>IDENTIFICATION</scope>
</reference>
<dbReference type="FunFam" id="4.10.75.10:FF:000008">
    <property type="entry name" value="Whey acidic protein"/>
    <property type="match status" value="1"/>
</dbReference>
<evidence type="ECO:0000256" key="1">
    <source>
        <dbReference type="SAM" id="SignalP"/>
    </source>
</evidence>
<dbReference type="GO" id="GO:0030414">
    <property type="term" value="F:peptidase inhibitor activity"/>
    <property type="evidence" value="ECO:0007669"/>
    <property type="project" value="InterPro"/>
</dbReference>
<sequence>MRCFISLALGLLALEVALALNPLEQVFNAVQLMCPEARLSEGAECINCRTIAECAQNAACCPSSCSAICKTLVNIDVPKIGHCPWNPVNMVSAGPCPQESTCFRDSDCDGNMKCCRIGCAMSCQTPQAEERLQ</sequence>
<evidence type="ECO:0000313" key="4">
    <source>
        <dbReference type="Proteomes" id="UP000694547"/>
    </source>
</evidence>
<keyword evidence="1" id="KW-0732">Signal</keyword>
<dbReference type="SMART" id="SM00217">
    <property type="entry name" value="WAP"/>
    <property type="match status" value="1"/>
</dbReference>
<dbReference type="CDD" id="cd00199">
    <property type="entry name" value="WAP"/>
    <property type="match status" value="1"/>
</dbReference>
<feature type="chain" id="PRO_5034963311" evidence="1">
    <location>
        <begin position="20"/>
        <end position="133"/>
    </location>
</feature>
<dbReference type="Ensembl" id="ENSPEMT00000024979.2">
    <property type="protein sequence ID" value="ENSPEMP00000020630.1"/>
    <property type="gene ID" value="ENSPEMG00000018530.2"/>
</dbReference>
<dbReference type="Gene3D" id="4.10.75.10">
    <property type="entry name" value="Elafin-like"/>
    <property type="match status" value="1"/>
</dbReference>
<dbReference type="PRINTS" id="PR00003">
    <property type="entry name" value="4DISULPHCORE"/>
</dbReference>
<dbReference type="Pfam" id="PF00095">
    <property type="entry name" value="WAP"/>
    <property type="match status" value="1"/>
</dbReference>
<name>A0A8C8U1L2_PERMB</name>
<protein>
    <submittedName>
        <fullName evidence="3">Whey acidic protein</fullName>
    </submittedName>
</protein>
<dbReference type="SUPFAM" id="SSF57256">
    <property type="entry name" value="Elafin-like"/>
    <property type="match status" value="1"/>
</dbReference>